<dbReference type="GO" id="GO:0051287">
    <property type="term" value="F:NAD binding"/>
    <property type="evidence" value="ECO:0007669"/>
    <property type="project" value="InterPro"/>
</dbReference>
<proteinExistence type="inferred from homology"/>
<keyword evidence="3" id="KW-0520">NAD</keyword>
<dbReference type="PANTHER" id="PTHR43761">
    <property type="entry name" value="D-ISOMER SPECIFIC 2-HYDROXYACID DEHYDROGENASE FAMILY PROTEIN (AFU_ORTHOLOGUE AFUA_1G13630)"/>
    <property type="match status" value="1"/>
</dbReference>
<evidence type="ECO:0000259" key="5">
    <source>
        <dbReference type="Pfam" id="PF02826"/>
    </source>
</evidence>
<dbReference type="Pfam" id="PF02826">
    <property type="entry name" value="2-Hacid_dh_C"/>
    <property type="match status" value="1"/>
</dbReference>
<reference evidence="6" key="1">
    <citation type="submission" date="2016-10" db="EMBL/GenBank/DDBJ databases">
        <authorList>
            <person name="de Groot N.N."/>
        </authorList>
    </citation>
    <scope>NUCLEOTIDE SEQUENCE</scope>
</reference>
<dbReference type="PROSITE" id="PS00670">
    <property type="entry name" value="D_2_HYDROXYACID_DH_2"/>
    <property type="match status" value="1"/>
</dbReference>
<feature type="domain" description="D-isomer specific 2-hydroxyacid dehydrogenase catalytic" evidence="4">
    <location>
        <begin position="15"/>
        <end position="313"/>
    </location>
</feature>
<sequence length="323" mass="36320">MRKQIVILDTETLGEDLDLTPLEQFGDVTRYKNTLPQETPDAIRDAHIVISNKVVLTREMMEQAPRLELICIAATGMNNVDLEAAKALNIVVKNVAGYSTPSVVQHTFAMLFYLMEHLRYYDGAVQTGLWQMSGLFTDITHPFHELQGKKWGIIGMGAIGQEVAKVAKSFGTAVSYHSTSGLHTDHPDYLHQSLETLLGTSDIISIHAPLTEKTYALINETNLPLLKERAILLNLGRGGIVNETDLAYELDRREIYAGLDVLEKEPIDTDNRLMHIEHKERLLITPHIAWTSIESRKRLLQGIVENIKTYQHSSLTSTKAKPW</sequence>
<dbReference type="Pfam" id="PF00389">
    <property type="entry name" value="2-Hacid_dh"/>
    <property type="match status" value="1"/>
</dbReference>
<dbReference type="GO" id="GO:0016616">
    <property type="term" value="F:oxidoreductase activity, acting on the CH-OH group of donors, NAD or NADP as acceptor"/>
    <property type="evidence" value="ECO:0007669"/>
    <property type="project" value="InterPro"/>
</dbReference>
<evidence type="ECO:0000256" key="3">
    <source>
        <dbReference type="ARBA" id="ARBA00023027"/>
    </source>
</evidence>
<organism evidence="6">
    <name type="scientific">hydrothermal vent metagenome</name>
    <dbReference type="NCBI Taxonomy" id="652676"/>
    <lineage>
        <taxon>unclassified sequences</taxon>
        <taxon>metagenomes</taxon>
        <taxon>ecological metagenomes</taxon>
    </lineage>
</organism>
<dbReference type="PANTHER" id="PTHR43761:SF1">
    <property type="entry name" value="D-ISOMER SPECIFIC 2-HYDROXYACID DEHYDROGENASE CATALYTIC DOMAIN-CONTAINING PROTEIN-RELATED"/>
    <property type="match status" value="1"/>
</dbReference>
<comment type="similarity">
    <text evidence="1">Belongs to the D-isomer specific 2-hydroxyacid dehydrogenase family.</text>
</comment>
<protein>
    <submittedName>
        <fullName evidence="6">Putative D-2-hydroxyacid dehydrogenase</fullName>
    </submittedName>
</protein>
<dbReference type="NCBIfam" id="NF006263">
    <property type="entry name" value="PRK08410.1"/>
    <property type="match status" value="1"/>
</dbReference>
<gene>
    <name evidence="6" type="ORF">MNB_SV-4-237</name>
</gene>
<accession>A0A1W1E7Y9</accession>
<evidence type="ECO:0000256" key="2">
    <source>
        <dbReference type="ARBA" id="ARBA00023002"/>
    </source>
</evidence>
<evidence type="ECO:0000256" key="1">
    <source>
        <dbReference type="ARBA" id="ARBA00005854"/>
    </source>
</evidence>
<dbReference type="InterPro" id="IPR006139">
    <property type="entry name" value="D-isomer_2_OHA_DH_cat_dom"/>
</dbReference>
<dbReference type="EMBL" id="FPIB01000009">
    <property type="protein sequence ID" value="SFV90072.1"/>
    <property type="molecule type" value="Genomic_DNA"/>
</dbReference>
<keyword evidence="2" id="KW-0560">Oxidoreductase</keyword>
<dbReference type="InterPro" id="IPR050418">
    <property type="entry name" value="D-iso_2-hydroxyacid_DH_PdxB"/>
</dbReference>
<name>A0A1W1E7Y9_9ZZZZ</name>
<dbReference type="SUPFAM" id="SSF51735">
    <property type="entry name" value="NAD(P)-binding Rossmann-fold domains"/>
    <property type="match status" value="1"/>
</dbReference>
<feature type="domain" description="D-isomer specific 2-hydroxyacid dehydrogenase NAD-binding" evidence="5">
    <location>
        <begin position="108"/>
        <end position="289"/>
    </location>
</feature>
<evidence type="ECO:0000259" key="4">
    <source>
        <dbReference type="Pfam" id="PF00389"/>
    </source>
</evidence>
<dbReference type="InterPro" id="IPR029753">
    <property type="entry name" value="D-isomer_DH_CS"/>
</dbReference>
<dbReference type="AlphaFoldDB" id="A0A1W1E7Y9"/>
<evidence type="ECO:0000313" key="6">
    <source>
        <dbReference type="EMBL" id="SFV90072.1"/>
    </source>
</evidence>
<dbReference type="InterPro" id="IPR006140">
    <property type="entry name" value="D-isomer_DH_NAD-bd"/>
</dbReference>
<dbReference type="SUPFAM" id="SSF52283">
    <property type="entry name" value="Formate/glycerate dehydrogenase catalytic domain-like"/>
    <property type="match status" value="1"/>
</dbReference>
<dbReference type="InterPro" id="IPR036291">
    <property type="entry name" value="NAD(P)-bd_dom_sf"/>
</dbReference>
<dbReference type="Gene3D" id="3.40.50.720">
    <property type="entry name" value="NAD(P)-binding Rossmann-like Domain"/>
    <property type="match status" value="2"/>
</dbReference>